<dbReference type="SMART" id="SM00347">
    <property type="entry name" value="HTH_MARR"/>
    <property type="match status" value="1"/>
</dbReference>
<dbReference type="InterPro" id="IPR039422">
    <property type="entry name" value="MarR/SlyA-like"/>
</dbReference>
<dbReference type="PANTHER" id="PTHR33164">
    <property type="entry name" value="TRANSCRIPTIONAL REGULATOR, MARR FAMILY"/>
    <property type="match status" value="1"/>
</dbReference>
<gene>
    <name evidence="3" type="ORF">HH215_21190</name>
</gene>
<dbReference type="EMBL" id="CP051680">
    <property type="protein sequence ID" value="QJD85445.1"/>
    <property type="molecule type" value="Genomic_DNA"/>
</dbReference>
<evidence type="ECO:0000256" key="1">
    <source>
        <dbReference type="ARBA" id="ARBA00023125"/>
    </source>
</evidence>
<name>A0A7Z2ZN39_9BACL</name>
<organism evidence="3 4">
    <name type="scientific">Cohnella herbarum</name>
    <dbReference type="NCBI Taxonomy" id="2728023"/>
    <lineage>
        <taxon>Bacteria</taxon>
        <taxon>Bacillati</taxon>
        <taxon>Bacillota</taxon>
        <taxon>Bacilli</taxon>
        <taxon>Bacillales</taxon>
        <taxon>Paenibacillaceae</taxon>
        <taxon>Cohnella</taxon>
    </lineage>
</organism>
<dbReference type="GO" id="GO:0006950">
    <property type="term" value="P:response to stress"/>
    <property type="evidence" value="ECO:0007669"/>
    <property type="project" value="TreeGrafter"/>
</dbReference>
<accession>A0A7Z2ZN39</accession>
<dbReference type="InterPro" id="IPR036390">
    <property type="entry name" value="WH_DNA-bd_sf"/>
</dbReference>
<protein>
    <submittedName>
        <fullName evidence="3">MarR family transcriptional regulator</fullName>
    </submittedName>
</protein>
<proteinExistence type="predicted"/>
<dbReference type="GO" id="GO:0003700">
    <property type="term" value="F:DNA-binding transcription factor activity"/>
    <property type="evidence" value="ECO:0007669"/>
    <property type="project" value="InterPro"/>
</dbReference>
<dbReference type="Pfam" id="PF12802">
    <property type="entry name" value="MarR_2"/>
    <property type="match status" value="1"/>
</dbReference>
<dbReference type="Proteomes" id="UP000502248">
    <property type="component" value="Chromosome"/>
</dbReference>
<dbReference type="RefSeq" id="WP_169281707.1">
    <property type="nucleotide sequence ID" value="NZ_CP051680.1"/>
</dbReference>
<dbReference type="InterPro" id="IPR000835">
    <property type="entry name" value="HTH_MarR-typ"/>
</dbReference>
<dbReference type="InterPro" id="IPR036388">
    <property type="entry name" value="WH-like_DNA-bd_sf"/>
</dbReference>
<dbReference type="SUPFAM" id="SSF46785">
    <property type="entry name" value="Winged helix' DNA-binding domain"/>
    <property type="match status" value="1"/>
</dbReference>
<keyword evidence="4" id="KW-1185">Reference proteome</keyword>
<dbReference type="GO" id="GO:0003677">
    <property type="term" value="F:DNA binding"/>
    <property type="evidence" value="ECO:0007669"/>
    <property type="project" value="UniProtKB-KW"/>
</dbReference>
<reference evidence="3 4" key="1">
    <citation type="submission" date="2020-04" db="EMBL/GenBank/DDBJ databases">
        <title>Genome sequencing of novel species.</title>
        <authorList>
            <person name="Heo J."/>
            <person name="Kim S.-J."/>
            <person name="Kim J.-S."/>
            <person name="Hong S.-B."/>
            <person name="Kwon S.-W."/>
        </authorList>
    </citation>
    <scope>NUCLEOTIDE SEQUENCE [LARGE SCALE GENOMIC DNA]</scope>
    <source>
        <strain evidence="3 4">MFER-1</strain>
    </source>
</reference>
<dbReference type="AlphaFoldDB" id="A0A7Z2ZN39"/>
<dbReference type="PRINTS" id="PR00598">
    <property type="entry name" value="HTHMARR"/>
</dbReference>
<evidence type="ECO:0000313" key="4">
    <source>
        <dbReference type="Proteomes" id="UP000502248"/>
    </source>
</evidence>
<keyword evidence="1" id="KW-0238">DNA-binding</keyword>
<sequence>MNDTDAVVLKLRLVKNTLSSYFMKTLPQYGITPIMMYVMEYLRSHAEAIAVDIANEFGMTRGAVSQLLDKLEEHQLVVRKPHPTSRRSLQIEITPKGNEIIDQMLRAYNTEIEQLVTSYSPEERKALRLLLDKLPL</sequence>
<dbReference type="PROSITE" id="PS50995">
    <property type="entry name" value="HTH_MARR_2"/>
    <property type="match status" value="1"/>
</dbReference>
<evidence type="ECO:0000313" key="3">
    <source>
        <dbReference type="EMBL" id="QJD85445.1"/>
    </source>
</evidence>
<dbReference type="PANTHER" id="PTHR33164:SF43">
    <property type="entry name" value="HTH-TYPE TRANSCRIPTIONAL REPRESSOR YETL"/>
    <property type="match status" value="1"/>
</dbReference>
<dbReference type="KEGG" id="cheb:HH215_21190"/>
<evidence type="ECO:0000259" key="2">
    <source>
        <dbReference type="PROSITE" id="PS50995"/>
    </source>
</evidence>
<feature type="domain" description="HTH marR-type" evidence="2">
    <location>
        <begin position="4"/>
        <end position="136"/>
    </location>
</feature>
<dbReference type="Gene3D" id="1.10.10.10">
    <property type="entry name" value="Winged helix-like DNA-binding domain superfamily/Winged helix DNA-binding domain"/>
    <property type="match status" value="1"/>
</dbReference>